<accession>A0A3B7MEI5</accession>
<organism evidence="2 3">
    <name type="scientific">Thermosynechococcus sichuanensis E542</name>
    <dbReference type="NCBI Taxonomy" id="2016101"/>
    <lineage>
        <taxon>Bacteria</taxon>
        <taxon>Bacillati</taxon>
        <taxon>Cyanobacteriota</taxon>
        <taxon>Cyanophyceae</taxon>
        <taxon>Acaryochloridales</taxon>
        <taxon>Thermosynechococcaceae</taxon>
        <taxon>Thermosynechococcus</taxon>
        <taxon>Thermosynechococcus sichuanensis</taxon>
    </lineage>
</organism>
<evidence type="ECO:0000313" key="2">
    <source>
        <dbReference type="EMBL" id="AXY68048.1"/>
    </source>
</evidence>
<evidence type="ECO:0000313" key="3">
    <source>
        <dbReference type="Proteomes" id="UP000261812"/>
    </source>
</evidence>
<protein>
    <recommendedName>
        <fullName evidence="1">Transposase Synechocystis PCC 6803 domain-containing protein</fullName>
    </recommendedName>
</protein>
<feature type="domain" description="Transposase Synechocystis PCC 6803" evidence="1">
    <location>
        <begin position="3"/>
        <end position="40"/>
    </location>
</feature>
<evidence type="ECO:0000259" key="1">
    <source>
        <dbReference type="Pfam" id="PF01710"/>
    </source>
</evidence>
<sequence>MQIDRAQRFGVQVSTISYALDQIDVTRKKTDALPRTKYSRDLNVIEHDFRGLKRARMYAGSNSSLTGIIPNYYAG</sequence>
<dbReference type="Proteomes" id="UP000261812">
    <property type="component" value="Chromosome"/>
</dbReference>
<reference evidence="3" key="1">
    <citation type="submission" date="2018-09" db="EMBL/GenBank/DDBJ databases">
        <title>Complete genome sequence of thermophilic cyanobacteria strain Thermosynechococcus elongatus PKUAC-SCTE542.</title>
        <authorList>
            <person name="Liang Y."/>
            <person name="Tang J."/>
            <person name="Daroch M."/>
        </authorList>
    </citation>
    <scope>NUCLEOTIDE SEQUENCE [LARGE SCALE GENOMIC DNA]</scope>
    <source>
        <strain evidence="3">E542</strain>
    </source>
</reference>
<proteinExistence type="predicted"/>
<keyword evidence="3" id="KW-1185">Reference proteome</keyword>
<dbReference type="EMBL" id="CP032152">
    <property type="protein sequence ID" value="AXY68048.1"/>
    <property type="molecule type" value="Genomic_DNA"/>
</dbReference>
<dbReference type="AlphaFoldDB" id="A0A3B7MEI5"/>
<dbReference type="Pfam" id="PF01710">
    <property type="entry name" value="HTH_Tnp_IS630"/>
    <property type="match status" value="1"/>
</dbReference>
<gene>
    <name evidence="2" type="ORF">D3A95_07840</name>
</gene>
<dbReference type="KEGG" id="tsq:D3A95_07840"/>
<name>A0A3B7MEI5_9CYAN</name>
<dbReference type="InterPro" id="IPR002622">
    <property type="entry name" value="Transposase_14"/>
</dbReference>